<evidence type="ECO:0000313" key="3">
    <source>
        <dbReference type="Proteomes" id="UP000094385"/>
    </source>
</evidence>
<evidence type="ECO:0000256" key="1">
    <source>
        <dbReference type="SAM" id="Phobius"/>
    </source>
</evidence>
<dbReference type="Proteomes" id="UP000094385">
    <property type="component" value="Unassembled WGS sequence"/>
</dbReference>
<feature type="transmembrane region" description="Helical" evidence="1">
    <location>
        <begin position="201"/>
        <end position="234"/>
    </location>
</feature>
<dbReference type="PANTHER" id="PTHR34292:SF2">
    <property type="entry name" value="OUTER SPORE WALL PROTEIN LDS1"/>
    <property type="match status" value="1"/>
</dbReference>
<reference evidence="2 3" key="1">
    <citation type="journal article" date="2016" name="Proc. Natl. Acad. Sci. U.S.A.">
        <title>Comparative genomics of biotechnologically important yeasts.</title>
        <authorList>
            <person name="Riley R."/>
            <person name="Haridas S."/>
            <person name="Wolfe K.H."/>
            <person name="Lopes M.R."/>
            <person name="Hittinger C.T."/>
            <person name="Goeker M."/>
            <person name="Salamov A.A."/>
            <person name="Wisecaver J.H."/>
            <person name="Long T.M."/>
            <person name="Calvey C.H."/>
            <person name="Aerts A.L."/>
            <person name="Barry K.W."/>
            <person name="Choi C."/>
            <person name="Clum A."/>
            <person name="Coughlan A.Y."/>
            <person name="Deshpande S."/>
            <person name="Douglass A.P."/>
            <person name="Hanson S.J."/>
            <person name="Klenk H.-P."/>
            <person name="LaButti K.M."/>
            <person name="Lapidus A."/>
            <person name="Lindquist E.A."/>
            <person name="Lipzen A.M."/>
            <person name="Meier-Kolthoff J.P."/>
            <person name="Ohm R.A."/>
            <person name="Otillar R.P."/>
            <person name="Pangilinan J.L."/>
            <person name="Peng Y."/>
            <person name="Rokas A."/>
            <person name="Rosa C.A."/>
            <person name="Scheuner C."/>
            <person name="Sibirny A.A."/>
            <person name="Slot J.C."/>
            <person name="Stielow J.B."/>
            <person name="Sun H."/>
            <person name="Kurtzman C.P."/>
            <person name="Blackwell M."/>
            <person name="Grigoriev I.V."/>
            <person name="Jeffries T.W."/>
        </authorList>
    </citation>
    <scope>NUCLEOTIDE SEQUENCE [LARGE SCALE GENOMIC DNA]</scope>
    <source>
        <strain evidence="2 3">NRRL Y-11557</strain>
    </source>
</reference>
<organism evidence="2 3">
    <name type="scientific">Lipomyces starkeyi NRRL Y-11557</name>
    <dbReference type="NCBI Taxonomy" id="675824"/>
    <lineage>
        <taxon>Eukaryota</taxon>
        <taxon>Fungi</taxon>
        <taxon>Dikarya</taxon>
        <taxon>Ascomycota</taxon>
        <taxon>Saccharomycotina</taxon>
        <taxon>Lipomycetes</taxon>
        <taxon>Lipomycetales</taxon>
        <taxon>Lipomycetaceae</taxon>
        <taxon>Lipomyces</taxon>
    </lineage>
</organism>
<evidence type="ECO:0008006" key="4">
    <source>
        <dbReference type="Google" id="ProtNLM"/>
    </source>
</evidence>
<dbReference type="GO" id="GO:0005811">
    <property type="term" value="C:lipid droplet"/>
    <property type="evidence" value="ECO:0007669"/>
    <property type="project" value="TreeGrafter"/>
</dbReference>
<name>A0A1E3Q293_LIPST</name>
<dbReference type="AlphaFoldDB" id="A0A1E3Q293"/>
<proteinExistence type="predicted"/>
<keyword evidence="1" id="KW-0472">Membrane</keyword>
<protein>
    <recommendedName>
        <fullName evidence="4">Outer spore wall protein RRT8</fullName>
    </recommendedName>
</protein>
<dbReference type="InterPro" id="IPR052786">
    <property type="entry name" value="Spore_wall_assembly"/>
</dbReference>
<feature type="transmembrane region" description="Helical" evidence="1">
    <location>
        <begin position="141"/>
        <end position="163"/>
    </location>
</feature>
<feature type="transmembrane region" description="Helical" evidence="1">
    <location>
        <begin position="42"/>
        <end position="62"/>
    </location>
</feature>
<accession>A0A1E3Q293</accession>
<sequence>GIVYFLYHPVLWPSFARVVAPLFVILLAVMGIWFAIAYPPHAVIFVLMNGPVGLLSSAFMVCRQAYMIYGILARTFFLKKELRNLFDMILKLKGLEDLLANASLDFAEEIDAEFYTRIQQSVIYKLRARYRKFVFRMTSPYLLFKALILFPIQFIPVVGPLIMALMNSVDIARAAQARYFQLKQWTPRDIRVFTRRRYGSYWTFGAVAGVLETIPVLGMFFSFTNTTGAALWAARLEKKARRKSPQS</sequence>
<gene>
    <name evidence="2" type="ORF">LIPSTDRAFT_55838</name>
</gene>
<keyword evidence="1" id="KW-1133">Transmembrane helix</keyword>
<feature type="transmembrane region" description="Helical" evidence="1">
    <location>
        <begin position="15"/>
        <end position="36"/>
    </location>
</feature>
<dbReference type="GO" id="GO:0005619">
    <property type="term" value="C:ascospore wall"/>
    <property type="evidence" value="ECO:0007669"/>
    <property type="project" value="TreeGrafter"/>
</dbReference>
<evidence type="ECO:0000313" key="2">
    <source>
        <dbReference type="EMBL" id="ODQ71624.1"/>
    </source>
</evidence>
<feature type="non-terminal residue" evidence="2">
    <location>
        <position position="1"/>
    </location>
</feature>
<dbReference type="GO" id="GO:0005628">
    <property type="term" value="C:prospore membrane"/>
    <property type="evidence" value="ECO:0007669"/>
    <property type="project" value="TreeGrafter"/>
</dbReference>
<dbReference type="PANTHER" id="PTHR34292">
    <property type="entry name" value="OUTER SPORE WALL PROTEIN LDS1"/>
    <property type="match status" value="1"/>
</dbReference>
<keyword evidence="1" id="KW-0812">Transmembrane</keyword>
<dbReference type="STRING" id="675824.A0A1E3Q293"/>
<dbReference type="OrthoDB" id="10012223at2759"/>
<keyword evidence="3" id="KW-1185">Reference proteome</keyword>
<dbReference type="EMBL" id="KV454297">
    <property type="protein sequence ID" value="ODQ71624.1"/>
    <property type="molecule type" value="Genomic_DNA"/>
</dbReference>